<dbReference type="SUPFAM" id="SSF158682">
    <property type="entry name" value="TerB-like"/>
    <property type="match status" value="1"/>
</dbReference>
<dbReference type="InterPro" id="IPR001915">
    <property type="entry name" value="Peptidase_M48"/>
</dbReference>
<keyword evidence="7" id="KW-0862">Zinc</keyword>
<dbReference type="InterPro" id="IPR050083">
    <property type="entry name" value="HtpX_protease"/>
</dbReference>
<keyword evidence="14" id="KW-1185">Reference proteome</keyword>
<keyword evidence="8 11" id="KW-1133">Transmembrane helix</keyword>
<evidence type="ECO:0000259" key="12">
    <source>
        <dbReference type="Pfam" id="PF01435"/>
    </source>
</evidence>
<dbReference type="Gene3D" id="1.10.3680.10">
    <property type="entry name" value="TerB-like"/>
    <property type="match status" value="1"/>
</dbReference>
<dbReference type="Proteomes" id="UP000295375">
    <property type="component" value="Unassembled WGS sequence"/>
</dbReference>
<evidence type="ECO:0000256" key="4">
    <source>
        <dbReference type="ARBA" id="ARBA00022692"/>
    </source>
</evidence>
<comment type="cofactor">
    <cofactor evidence="1">
        <name>Zn(2+)</name>
        <dbReference type="ChEBI" id="CHEBI:29105"/>
    </cofactor>
</comment>
<keyword evidence="9" id="KW-0482">Metalloprotease</keyword>
<dbReference type="Gene3D" id="3.30.2010.10">
    <property type="entry name" value="Metalloproteases ('zincins'), catalytic domain"/>
    <property type="match status" value="1"/>
</dbReference>
<keyword evidence="5" id="KW-0479">Metal-binding</keyword>
<evidence type="ECO:0000313" key="14">
    <source>
        <dbReference type="Proteomes" id="UP000295375"/>
    </source>
</evidence>
<evidence type="ECO:0000256" key="10">
    <source>
        <dbReference type="ARBA" id="ARBA00023136"/>
    </source>
</evidence>
<keyword evidence="3 13" id="KW-0645">Protease</keyword>
<accession>A0A4R6UPS9</accession>
<evidence type="ECO:0000256" key="6">
    <source>
        <dbReference type="ARBA" id="ARBA00022801"/>
    </source>
</evidence>
<evidence type="ECO:0000256" key="3">
    <source>
        <dbReference type="ARBA" id="ARBA00022670"/>
    </source>
</evidence>
<feature type="transmembrane region" description="Helical" evidence="11">
    <location>
        <begin position="60"/>
        <end position="80"/>
    </location>
</feature>
<comment type="caution">
    <text evidence="13">The sequence shown here is derived from an EMBL/GenBank/DDBJ whole genome shotgun (WGS) entry which is preliminary data.</text>
</comment>
<dbReference type="GO" id="GO:0004222">
    <property type="term" value="F:metalloendopeptidase activity"/>
    <property type="evidence" value="ECO:0007669"/>
    <property type="project" value="InterPro"/>
</dbReference>
<evidence type="ECO:0000256" key="7">
    <source>
        <dbReference type="ARBA" id="ARBA00022833"/>
    </source>
</evidence>
<reference evidence="13 14" key="1">
    <citation type="submission" date="2019-03" db="EMBL/GenBank/DDBJ databases">
        <title>Genomic Encyclopedia of Type Strains, Phase IV (KMG-IV): sequencing the most valuable type-strain genomes for metagenomic binning, comparative biology and taxonomic classification.</title>
        <authorList>
            <person name="Goeker M."/>
        </authorList>
    </citation>
    <scope>NUCLEOTIDE SEQUENCE [LARGE SCALE GENOMIC DNA]</scope>
    <source>
        <strain evidence="13 14">DSM 103792</strain>
    </source>
</reference>
<dbReference type="PANTHER" id="PTHR43221">
    <property type="entry name" value="PROTEASE HTPX"/>
    <property type="match status" value="1"/>
</dbReference>
<feature type="transmembrane region" description="Helical" evidence="11">
    <location>
        <begin position="16"/>
        <end position="40"/>
    </location>
</feature>
<keyword evidence="6" id="KW-0378">Hydrolase</keyword>
<name>A0A4R6UPS9_9GAMM</name>
<feature type="transmembrane region" description="Helical" evidence="11">
    <location>
        <begin position="233"/>
        <end position="256"/>
    </location>
</feature>
<evidence type="ECO:0000256" key="5">
    <source>
        <dbReference type="ARBA" id="ARBA00022723"/>
    </source>
</evidence>
<evidence type="ECO:0000256" key="11">
    <source>
        <dbReference type="SAM" id="Phobius"/>
    </source>
</evidence>
<proteinExistence type="predicted"/>
<dbReference type="RefSeq" id="WP_133591147.1">
    <property type="nucleotide sequence ID" value="NZ_CP037953.1"/>
</dbReference>
<feature type="transmembrane region" description="Helical" evidence="11">
    <location>
        <begin position="193"/>
        <end position="213"/>
    </location>
</feature>
<dbReference type="PANTHER" id="PTHR43221:SF2">
    <property type="entry name" value="PROTEASE HTPX HOMOLOG"/>
    <property type="match status" value="1"/>
</dbReference>
<dbReference type="GO" id="GO:0046872">
    <property type="term" value="F:metal ion binding"/>
    <property type="evidence" value="ECO:0007669"/>
    <property type="project" value="UniProtKB-KW"/>
</dbReference>
<gene>
    <name evidence="13" type="ORF">EV696_11085</name>
</gene>
<evidence type="ECO:0000256" key="9">
    <source>
        <dbReference type="ARBA" id="ARBA00023049"/>
    </source>
</evidence>
<sequence>MDFFGRQDWARKRTRWLVTLFVLAVIALVLAVNLGCYLAVKVGAPMLLTDYDIQVGGFVSWMLSKAGLVVSLVTVLVIGLGSGINWLRISGGGKDVANLVGARRIAADSKDPDERRLINIVEEMSIASGTPVPALYVMDHETGINAFVAGLNQQDTVLVVTKGALQTLNRQELQGVIAHEYSHILNYDMRLNVHLLGVLAGILLIGQLGEFIIRHIRFSGRRSNDKDSGGGVLAIILLGVALLVVGYLGLFFGRLIKAGVSRQREFLADASAVQFTRDNSGIAGALAKIQSHSGQSLLMNAHAEDMSHMCFGESVKVQMSGMLSTHPPLPERIKALGFSPEVLVRQQLRRQQEQAEAEVKAASVATPKAAAPGFNMPGADVLAPAAIMASIGTVQPEQLAQAEALLETIALDLHQLAHDRRQVAMLLIALMLHRQPIDKTLQPLLAKTLNDEQRQRLPALCDEVNQLQPEPRMALLNLCKLAVQELDKLQKQQLLQALLGIARQDQQISLAEFIQYTLVRQWALPKQHKGPTLSRFTQVQQALVTVLGTFVFCCGEPGRNPEKVEQFRQALSSFELAGEQALPERFEAVAFDEALDVLDRLSPLLKKPLLATLTELTLADNQVSVEERELLRAIAERLNCAMPLLPKQA</sequence>
<evidence type="ECO:0000256" key="1">
    <source>
        <dbReference type="ARBA" id="ARBA00001947"/>
    </source>
</evidence>
<evidence type="ECO:0000256" key="8">
    <source>
        <dbReference type="ARBA" id="ARBA00022989"/>
    </source>
</evidence>
<dbReference type="InterPro" id="IPR029024">
    <property type="entry name" value="TerB-like"/>
</dbReference>
<evidence type="ECO:0000313" key="13">
    <source>
        <dbReference type="EMBL" id="TDQ47493.1"/>
    </source>
</evidence>
<dbReference type="AlphaFoldDB" id="A0A4R6UPS9"/>
<protein>
    <submittedName>
        <fullName evidence="13">Zn-dependent protease with chaperone function</fullName>
    </submittedName>
</protein>
<dbReference type="EMBL" id="SNYM01000010">
    <property type="protein sequence ID" value="TDQ47493.1"/>
    <property type="molecule type" value="Genomic_DNA"/>
</dbReference>
<organism evidence="13 14">
    <name type="scientific">Permianibacter aggregans</name>
    <dbReference type="NCBI Taxonomy" id="1510150"/>
    <lineage>
        <taxon>Bacteria</taxon>
        <taxon>Pseudomonadati</taxon>
        <taxon>Pseudomonadota</taxon>
        <taxon>Gammaproteobacteria</taxon>
        <taxon>Pseudomonadales</taxon>
        <taxon>Pseudomonadaceae</taxon>
        <taxon>Permianibacter</taxon>
    </lineage>
</organism>
<dbReference type="Pfam" id="PF01435">
    <property type="entry name" value="Peptidase_M48"/>
    <property type="match status" value="1"/>
</dbReference>
<keyword evidence="10 11" id="KW-0472">Membrane</keyword>
<dbReference type="CDD" id="cd07340">
    <property type="entry name" value="M48B_Htpx_like"/>
    <property type="match status" value="1"/>
</dbReference>
<evidence type="ECO:0000256" key="2">
    <source>
        <dbReference type="ARBA" id="ARBA00022475"/>
    </source>
</evidence>
<keyword evidence="4 11" id="KW-0812">Transmembrane</keyword>
<keyword evidence="2" id="KW-1003">Cell membrane</keyword>
<feature type="domain" description="Peptidase M48" evidence="12">
    <location>
        <begin position="114"/>
        <end position="336"/>
    </location>
</feature>
<dbReference type="OrthoDB" id="15218at2"/>
<dbReference type="GO" id="GO:0006508">
    <property type="term" value="P:proteolysis"/>
    <property type="evidence" value="ECO:0007669"/>
    <property type="project" value="UniProtKB-KW"/>
</dbReference>